<dbReference type="InterPro" id="IPR045087">
    <property type="entry name" value="Cu-oxidase_fam"/>
</dbReference>
<dbReference type="PANTHER" id="PTHR11709">
    <property type="entry name" value="MULTI-COPPER OXIDASE"/>
    <property type="match status" value="1"/>
</dbReference>
<dbReference type="Proteomes" id="UP000800200">
    <property type="component" value="Unassembled WGS sequence"/>
</dbReference>
<gene>
    <name evidence="9" type="ORF">K469DRAFT_710281</name>
</gene>
<evidence type="ECO:0000256" key="3">
    <source>
        <dbReference type="ARBA" id="ARBA00023002"/>
    </source>
</evidence>
<evidence type="ECO:0000256" key="2">
    <source>
        <dbReference type="ARBA" id="ARBA00022723"/>
    </source>
</evidence>
<reference evidence="9" key="1">
    <citation type="journal article" date="2020" name="Stud. Mycol.">
        <title>101 Dothideomycetes genomes: a test case for predicting lifestyles and emergence of pathogens.</title>
        <authorList>
            <person name="Haridas S."/>
            <person name="Albert R."/>
            <person name="Binder M."/>
            <person name="Bloem J."/>
            <person name="Labutti K."/>
            <person name="Salamov A."/>
            <person name="Andreopoulos B."/>
            <person name="Baker S."/>
            <person name="Barry K."/>
            <person name="Bills G."/>
            <person name="Bluhm B."/>
            <person name="Cannon C."/>
            <person name="Castanera R."/>
            <person name="Culley D."/>
            <person name="Daum C."/>
            <person name="Ezra D."/>
            <person name="Gonzalez J."/>
            <person name="Henrissat B."/>
            <person name="Kuo A."/>
            <person name="Liang C."/>
            <person name="Lipzen A."/>
            <person name="Lutzoni F."/>
            <person name="Magnuson J."/>
            <person name="Mondo S."/>
            <person name="Nolan M."/>
            <person name="Ohm R."/>
            <person name="Pangilinan J."/>
            <person name="Park H.-J."/>
            <person name="Ramirez L."/>
            <person name="Alfaro M."/>
            <person name="Sun H."/>
            <person name="Tritt A."/>
            <person name="Yoshinaga Y."/>
            <person name="Zwiers L.-H."/>
            <person name="Turgeon B."/>
            <person name="Goodwin S."/>
            <person name="Spatafora J."/>
            <person name="Crous P."/>
            <person name="Grigoriev I."/>
        </authorList>
    </citation>
    <scope>NUCLEOTIDE SEQUENCE</scope>
    <source>
        <strain evidence="9">CBS 207.26</strain>
    </source>
</reference>
<dbReference type="PANTHER" id="PTHR11709:SF145">
    <property type="entry name" value="LCC1"/>
    <property type="match status" value="1"/>
</dbReference>
<dbReference type="CDD" id="cd13901">
    <property type="entry name" value="CuRO_3_MaLCC_like"/>
    <property type="match status" value="1"/>
</dbReference>
<evidence type="ECO:0000259" key="6">
    <source>
        <dbReference type="Pfam" id="PF00394"/>
    </source>
</evidence>
<sequence length="580" mass="64147">MDRITFTLFLFVGTVLAVLPQVVTNGKSLLGTLDAPRLNCCVNDECKPGKTRFYDFTITRGYLSPDGVNTSTILVNGAFPGPTLEANLGDTFEIRVTNQIDGPEAGTALHWHGLFQKGTPWMDGVPSVTMCPIAPGSTFTYRFKADRAGSSWWHSHYSAQTAGGLFGAMIIHDPNAKPQYDIDIGPVLLSDRYHIDYRDLVNGTVNAVLIYSDNNLINGKMNFDCSKVKDGKACTPNAGISKFRFESGKKHLLRLINSGAEALQHFTIDQHKMTVTALDYVSVKPFTTDVIHLSPGQRADVVVEATGKSGDSFWMRSDVDPNCSGSTQPHALAAIYYDNADTNADPKSTATNYTAVGCVTTTLEETVPLEIAAPPESPSFTQNIDFTLGYNSTGWLQYFTNNNQFRADYGQSLLLSNQGGSPKSQNTTASSFQAPALSNLFDFGKNTTVRMVIRNYFISPHPMHLHGHDFWILAEGRGEWDGKVTNPANPMRRDTHQMLGMVDNQPGYIIIEFALDNPGVWAFHCHISLHLILGMYMNIVYRTEDIQKYQIPNQIADGCSTWREYANTTYVEQPDSGLRR</sequence>
<keyword evidence="5" id="KW-0732">Signal</keyword>
<accession>A0A6A6DWF5</accession>
<dbReference type="InterPro" id="IPR008972">
    <property type="entry name" value="Cupredoxin"/>
</dbReference>
<dbReference type="GO" id="GO:0005507">
    <property type="term" value="F:copper ion binding"/>
    <property type="evidence" value="ECO:0007669"/>
    <property type="project" value="InterPro"/>
</dbReference>
<dbReference type="AlphaFoldDB" id="A0A6A6DWF5"/>
<name>A0A6A6DWF5_9PEZI</name>
<keyword evidence="3" id="KW-0560">Oxidoreductase</keyword>
<dbReference type="InterPro" id="IPR002355">
    <property type="entry name" value="Cu_oxidase_Cu_BS"/>
</dbReference>
<evidence type="ECO:0000259" key="7">
    <source>
        <dbReference type="Pfam" id="PF07731"/>
    </source>
</evidence>
<organism evidence="9 10">
    <name type="scientific">Zopfia rhizophila CBS 207.26</name>
    <dbReference type="NCBI Taxonomy" id="1314779"/>
    <lineage>
        <taxon>Eukaryota</taxon>
        <taxon>Fungi</taxon>
        <taxon>Dikarya</taxon>
        <taxon>Ascomycota</taxon>
        <taxon>Pezizomycotina</taxon>
        <taxon>Dothideomycetes</taxon>
        <taxon>Dothideomycetes incertae sedis</taxon>
        <taxon>Zopfiaceae</taxon>
        <taxon>Zopfia</taxon>
    </lineage>
</organism>
<feature type="signal peptide" evidence="5">
    <location>
        <begin position="1"/>
        <end position="17"/>
    </location>
</feature>
<dbReference type="EMBL" id="ML994640">
    <property type="protein sequence ID" value="KAF2183914.1"/>
    <property type="molecule type" value="Genomic_DNA"/>
</dbReference>
<feature type="chain" id="PRO_5025354298" evidence="5">
    <location>
        <begin position="18"/>
        <end position="580"/>
    </location>
</feature>
<evidence type="ECO:0000259" key="8">
    <source>
        <dbReference type="Pfam" id="PF07732"/>
    </source>
</evidence>
<feature type="domain" description="Plastocyanin-like" evidence="8">
    <location>
        <begin position="58"/>
        <end position="175"/>
    </location>
</feature>
<dbReference type="GO" id="GO:0016491">
    <property type="term" value="F:oxidoreductase activity"/>
    <property type="evidence" value="ECO:0007669"/>
    <property type="project" value="UniProtKB-KW"/>
</dbReference>
<feature type="domain" description="Plastocyanin-like" evidence="6">
    <location>
        <begin position="186"/>
        <end position="339"/>
    </location>
</feature>
<evidence type="ECO:0000256" key="1">
    <source>
        <dbReference type="ARBA" id="ARBA00010609"/>
    </source>
</evidence>
<dbReference type="Pfam" id="PF00394">
    <property type="entry name" value="Cu-oxidase"/>
    <property type="match status" value="1"/>
</dbReference>
<keyword evidence="4" id="KW-0186">Copper</keyword>
<dbReference type="InterPro" id="IPR011706">
    <property type="entry name" value="Cu-oxidase_C"/>
</dbReference>
<dbReference type="InterPro" id="IPR011707">
    <property type="entry name" value="Cu-oxidase-like_N"/>
</dbReference>
<keyword evidence="2" id="KW-0479">Metal-binding</keyword>
<proteinExistence type="inferred from homology"/>
<evidence type="ECO:0000313" key="9">
    <source>
        <dbReference type="EMBL" id="KAF2183914.1"/>
    </source>
</evidence>
<dbReference type="InterPro" id="IPR001117">
    <property type="entry name" value="Cu-oxidase_2nd"/>
</dbReference>
<dbReference type="Gene3D" id="2.60.40.420">
    <property type="entry name" value="Cupredoxins - blue copper proteins"/>
    <property type="match status" value="3"/>
</dbReference>
<keyword evidence="10" id="KW-1185">Reference proteome</keyword>
<dbReference type="PROSITE" id="PS00080">
    <property type="entry name" value="MULTICOPPER_OXIDASE2"/>
    <property type="match status" value="1"/>
</dbReference>
<evidence type="ECO:0000256" key="5">
    <source>
        <dbReference type="SAM" id="SignalP"/>
    </source>
</evidence>
<dbReference type="CDD" id="cd13880">
    <property type="entry name" value="CuRO_2_MaLCC_like"/>
    <property type="match status" value="1"/>
</dbReference>
<protein>
    <submittedName>
        <fullName evidence="9">Multicopper oxidase</fullName>
    </submittedName>
</protein>
<evidence type="ECO:0000256" key="4">
    <source>
        <dbReference type="ARBA" id="ARBA00023008"/>
    </source>
</evidence>
<dbReference type="SUPFAM" id="SSF49503">
    <property type="entry name" value="Cupredoxins"/>
    <property type="match status" value="3"/>
</dbReference>
<evidence type="ECO:0000313" key="10">
    <source>
        <dbReference type="Proteomes" id="UP000800200"/>
    </source>
</evidence>
<comment type="similarity">
    <text evidence="1">Belongs to the multicopper oxidase family.</text>
</comment>
<dbReference type="Pfam" id="PF07732">
    <property type="entry name" value="Cu-oxidase_3"/>
    <property type="match status" value="1"/>
</dbReference>
<feature type="domain" description="Plastocyanin-like" evidence="7">
    <location>
        <begin position="433"/>
        <end position="543"/>
    </location>
</feature>
<dbReference type="Pfam" id="PF07731">
    <property type="entry name" value="Cu-oxidase_2"/>
    <property type="match status" value="1"/>
</dbReference>
<dbReference type="CDD" id="cd13854">
    <property type="entry name" value="CuRO_1_MaLCC_like"/>
    <property type="match status" value="1"/>
</dbReference>
<dbReference type="OrthoDB" id="2121828at2759"/>